<dbReference type="GO" id="GO:0005524">
    <property type="term" value="F:ATP binding"/>
    <property type="evidence" value="ECO:0007669"/>
    <property type="project" value="UniProtKB-UniRule"/>
</dbReference>
<dbReference type="GO" id="GO:0016208">
    <property type="term" value="F:AMP binding"/>
    <property type="evidence" value="ECO:0007669"/>
    <property type="project" value="TreeGrafter"/>
</dbReference>
<evidence type="ECO:0000256" key="2">
    <source>
        <dbReference type="ARBA" id="ARBA00022490"/>
    </source>
</evidence>
<name>A0A127F941_STEDE</name>
<dbReference type="HAMAP" id="MF_00747">
    <property type="entry name" value="AceK"/>
    <property type="match status" value="1"/>
</dbReference>
<keyword evidence="3 11" id="KW-0723">Serine/threonine-protein kinase</keyword>
<comment type="subcellular location">
    <subcellularLocation>
        <location evidence="11">Cytoplasm</location>
    </subcellularLocation>
</comment>
<dbReference type="GO" id="GO:0006099">
    <property type="term" value="P:tricarboxylic acid cycle"/>
    <property type="evidence" value="ECO:0007669"/>
    <property type="project" value="UniProtKB-UniRule"/>
</dbReference>
<evidence type="ECO:0000256" key="6">
    <source>
        <dbReference type="ARBA" id="ARBA00022741"/>
    </source>
</evidence>
<dbReference type="EC" id="3.1.3.-" evidence="11"/>
<evidence type="ECO:0000256" key="10">
    <source>
        <dbReference type="ARBA" id="ARBA00022912"/>
    </source>
</evidence>
<evidence type="ECO:0000256" key="9">
    <source>
        <dbReference type="ARBA" id="ARBA00022840"/>
    </source>
</evidence>
<evidence type="ECO:0000256" key="4">
    <source>
        <dbReference type="ARBA" id="ARBA00022532"/>
    </source>
</evidence>
<evidence type="ECO:0000256" key="7">
    <source>
        <dbReference type="ARBA" id="ARBA00022777"/>
    </source>
</evidence>
<dbReference type="PANTHER" id="PTHR39559:SF1">
    <property type="entry name" value="ISOCITRATE DEHYDROGENASE KINASE_PHOSPHATASE"/>
    <property type="match status" value="1"/>
</dbReference>
<gene>
    <name evidence="11" type="primary">aceK</name>
    <name evidence="14" type="ORF">ACG33_02925</name>
</gene>
<dbReference type="InterPro" id="IPR046854">
    <property type="entry name" value="AceK_regulatory"/>
</dbReference>
<keyword evidence="2 11" id="KW-0963">Cytoplasm</keyword>
<evidence type="ECO:0000256" key="1">
    <source>
        <dbReference type="ARBA" id="ARBA00022435"/>
    </source>
</evidence>
<dbReference type="Pfam" id="PF20423">
    <property type="entry name" value="AceK_regulatory"/>
    <property type="match status" value="1"/>
</dbReference>
<dbReference type="RefSeq" id="WP_066918552.1">
    <property type="nucleotide sequence ID" value="NZ_CP011971.1"/>
</dbReference>
<protein>
    <recommendedName>
        <fullName evidence="11">Isocitrate dehydrogenase kinase/phosphatase</fullName>
        <shortName evidence="11">IDH kinase/phosphatase</shortName>
        <shortName evidence="11">IDHK/P</shortName>
        <ecNumber evidence="11">2.7.11.5</ecNumber>
        <ecNumber evidence="11">3.1.3.-</ecNumber>
    </recommendedName>
</protein>
<comment type="similarity">
    <text evidence="11">Belongs to the AceK family.</text>
</comment>
<evidence type="ECO:0000313" key="14">
    <source>
        <dbReference type="EMBL" id="AMN46079.1"/>
    </source>
</evidence>
<dbReference type="Pfam" id="PF06315">
    <property type="entry name" value="AceK_kinase"/>
    <property type="match status" value="1"/>
</dbReference>
<sequence length="595" mass="69041">MSSIIESSSLPLPPGNSPRDLLVEQCASALARAFADYNTEYRAITRRAPHRFEERDWRGSQRDAVERIELYEKCVNRAVAQMRNRLGEDVNERAVWSSIKRRFTMLIETLPDREFDKTFFNSVTRRTFGTVGVDAAVEFVALDFDPIAAITAQIQTSVYVNRGSLELLFEDVLTEYRFRTPYVDFERSIQIITNEVRAQLERDATASQPPLQVTQIEFIRTVFFQMTRAYVVGRISGPGWMRPFVLALKNSDSGIVIDAVMMDEDTVSILFSFTRSYFHADLTHVGQAVVFLKSILPLKAVSELYTVLGRAKQGKTERYRELFRHLQQSEDQFIHAPGERGLVMICFTLPSYDVVFKIIRDRFAYPKNVLREEVLQKYELVFKHDRAGRLVDAQEFKRLKFPVARFSAAVLEELNNEAANTVHFEGDELVIGHMYIERRMTPLNLYLRDASPRDAELAVLDYGQCIRDLAVTNIFAGDLLLKNFGVTRHGRVIFYDYDELCAVSDCRFREVPQARHEEDEMRAEAWFHVNENDVFPETFINFLGFDERLKTVFLEVHGEVMTAQWWREIQQRLQEGDVLEVLPYHRHRVHVFGSF</sequence>
<evidence type="ECO:0000256" key="11">
    <source>
        <dbReference type="HAMAP-Rule" id="MF_00747"/>
    </source>
</evidence>
<dbReference type="AlphaFoldDB" id="A0A127F941"/>
<dbReference type="GO" id="GO:0008772">
    <property type="term" value="F:[isocitrate dehydrogenase (NADP+)] kinase activity"/>
    <property type="evidence" value="ECO:0007669"/>
    <property type="project" value="UniProtKB-UniRule"/>
</dbReference>
<keyword evidence="9 11" id="KW-0067">ATP-binding</keyword>
<dbReference type="InterPro" id="IPR046855">
    <property type="entry name" value="AceK_kinase"/>
</dbReference>
<organism evidence="14 15">
    <name type="scientific">Steroidobacter denitrificans</name>
    <dbReference type="NCBI Taxonomy" id="465721"/>
    <lineage>
        <taxon>Bacteria</taxon>
        <taxon>Pseudomonadati</taxon>
        <taxon>Pseudomonadota</taxon>
        <taxon>Gammaproteobacteria</taxon>
        <taxon>Steroidobacterales</taxon>
        <taxon>Steroidobacteraceae</taxon>
        <taxon>Steroidobacter</taxon>
    </lineage>
</organism>
<keyword evidence="7 11" id="KW-0418">Kinase</keyword>
<feature type="domain" description="Isocitrate dehydrogenase kinase/phosphatase (AceK) kinase" evidence="12">
    <location>
        <begin position="331"/>
        <end position="585"/>
    </location>
</feature>
<feature type="domain" description="Isocitrate dehydrogenase kinase/phosphatase (AceK) regulatory" evidence="13">
    <location>
        <begin position="27"/>
        <end position="330"/>
    </location>
</feature>
<dbReference type="GO" id="GO:0006006">
    <property type="term" value="P:glucose metabolic process"/>
    <property type="evidence" value="ECO:0007669"/>
    <property type="project" value="InterPro"/>
</dbReference>
<keyword evidence="8 11" id="KW-0378">Hydrolase</keyword>
<dbReference type="STRING" id="465721.ACG33_02925"/>
<accession>A0A127F941</accession>
<evidence type="ECO:0000259" key="13">
    <source>
        <dbReference type="Pfam" id="PF20423"/>
    </source>
</evidence>
<comment type="function">
    <text evidence="11">Bifunctional enzyme which can phosphorylate or dephosphorylate isocitrate dehydrogenase (IDH) on a specific serine residue. This is a regulatory mechanism which enables bacteria to bypass the Krebs cycle via the glyoxylate shunt in response to the source of carbon. When bacteria are grown on glucose, IDH is fully active and unphosphorylated, but when grown on acetate or ethanol, the activity of IDH declines drastically concomitant with its phosphorylation.</text>
</comment>
<dbReference type="EC" id="2.7.11.5" evidence="11"/>
<dbReference type="GO" id="GO:0004674">
    <property type="term" value="F:protein serine/threonine kinase activity"/>
    <property type="evidence" value="ECO:0007669"/>
    <property type="project" value="UniProtKB-KW"/>
</dbReference>
<feature type="binding site" evidence="11">
    <location>
        <position position="357"/>
    </location>
    <ligand>
        <name>ATP</name>
        <dbReference type="ChEBI" id="CHEBI:30616"/>
    </ligand>
</feature>
<proteinExistence type="inferred from homology"/>
<dbReference type="Proteomes" id="UP000070250">
    <property type="component" value="Chromosome"/>
</dbReference>
<evidence type="ECO:0000313" key="15">
    <source>
        <dbReference type="Proteomes" id="UP000070250"/>
    </source>
</evidence>
<dbReference type="OrthoDB" id="5287793at2"/>
<keyword evidence="10 11" id="KW-0904">Protein phosphatase</keyword>
<dbReference type="PIRSF" id="PIRSF000719">
    <property type="entry name" value="AceK"/>
    <property type="match status" value="1"/>
</dbReference>
<dbReference type="GO" id="GO:0006097">
    <property type="term" value="P:glyoxylate cycle"/>
    <property type="evidence" value="ECO:0007669"/>
    <property type="project" value="UniProtKB-UniRule"/>
</dbReference>
<feature type="active site" evidence="11">
    <location>
        <position position="392"/>
    </location>
</feature>
<dbReference type="PANTHER" id="PTHR39559">
    <property type="match status" value="1"/>
</dbReference>
<comment type="catalytic activity">
    <reaction evidence="11">
        <text>L-seryl-[isocitrate dehydrogenase] + ATP = O-phospho-L-seryl-[isocitrate dehydrogenase] + ADP + H(+)</text>
        <dbReference type="Rhea" id="RHEA:43540"/>
        <dbReference type="Rhea" id="RHEA-COMP:10605"/>
        <dbReference type="Rhea" id="RHEA-COMP:10606"/>
        <dbReference type="ChEBI" id="CHEBI:15378"/>
        <dbReference type="ChEBI" id="CHEBI:29999"/>
        <dbReference type="ChEBI" id="CHEBI:30616"/>
        <dbReference type="ChEBI" id="CHEBI:83421"/>
        <dbReference type="ChEBI" id="CHEBI:456216"/>
        <dbReference type="EC" id="2.7.11.5"/>
    </reaction>
</comment>
<dbReference type="NCBIfam" id="NF002804">
    <property type="entry name" value="PRK02946.1"/>
    <property type="match status" value="1"/>
</dbReference>
<dbReference type="GO" id="GO:0005737">
    <property type="term" value="C:cytoplasm"/>
    <property type="evidence" value="ECO:0007669"/>
    <property type="project" value="UniProtKB-SubCell"/>
</dbReference>
<keyword evidence="5 11" id="KW-0808">Transferase</keyword>
<dbReference type="EMBL" id="CP011971">
    <property type="protein sequence ID" value="AMN46079.1"/>
    <property type="molecule type" value="Genomic_DNA"/>
</dbReference>
<keyword evidence="1 11" id="KW-0329">Glyoxylate bypass</keyword>
<dbReference type="PATRIC" id="fig|465721.4.peg.632"/>
<dbReference type="InterPro" id="IPR010452">
    <property type="entry name" value="Isocitrate_DH_AceK"/>
</dbReference>
<dbReference type="GO" id="GO:0004721">
    <property type="term" value="F:phosphoprotein phosphatase activity"/>
    <property type="evidence" value="ECO:0007669"/>
    <property type="project" value="UniProtKB-KW"/>
</dbReference>
<dbReference type="KEGG" id="sdf:ACG33_02925"/>
<evidence type="ECO:0000256" key="3">
    <source>
        <dbReference type="ARBA" id="ARBA00022527"/>
    </source>
</evidence>
<keyword evidence="6 11" id="KW-0547">Nucleotide-binding</keyword>
<keyword evidence="15" id="KW-1185">Reference proteome</keyword>
<keyword evidence="4 11" id="KW-0816">Tricarboxylic acid cycle</keyword>
<evidence type="ECO:0000256" key="5">
    <source>
        <dbReference type="ARBA" id="ARBA00022679"/>
    </source>
</evidence>
<evidence type="ECO:0000256" key="8">
    <source>
        <dbReference type="ARBA" id="ARBA00022801"/>
    </source>
</evidence>
<reference evidence="14 15" key="1">
    <citation type="submission" date="2015-06" db="EMBL/GenBank/DDBJ databases">
        <title>A Comprehensive Approach to Explore the Metabolic and Phylogenetic Diversity of Bacterial Steroid Degradation in the Environment: Testosterone as an Example.</title>
        <authorList>
            <person name="Yang F.-C."/>
            <person name="Chen Y.-L."/>
            <person name="Yu C.-P."/>
            <person name="Tang S.-L."/>
            <person name="Wang P.-H."/>
            <person name="Ismail W."/>
            <person name="Wang C.-H."/>
            <person name="Yang C.-Y."/>
            <person name="Chiang Y.-R."/>
        </authorList>
    </citation>
    <scope>NUCLEOTIDE SEQUENCE [LARGE SCALE GENOMIC DNA]</scope>
    <source>
        <strain evidence="14 15">DSM 18526</strain>
    </source>
</reference>
<feature type="binding site" evidence="11">
    <location>
        <begin position="336"/>
        <end position="342"/>
    </location>
    <ligand>
        <name>ATP</name>
        <dbReference type="ChEBI" id="CHEBI:30616"/>
    </ligand>
</feature>
<evidence type="ECO:0000259" key="12">
    <source>
        <dbReference type="Pfam" id="PF06315"/>
    </source>
</evidence>